<feature type="compositionally biased region" description="Gly residues" evidence="1">
    <location>
        <begin position="179"/>
        <end position="188"/>
    </location>
</feature>
<dbReference type="AlphaFoldDB" id="A0A7J6C2R3"/>
<keyword evidence="3" id="KW-1185">Reference proteome</keyword>
<protein>
    <submittedName>
        <fullName evidence="2">Uncharacterized protein</fullName>
    </submittedName>
</protein>
<accession>A0A7J6C2R3</accession>
<proteinExistence type="predicted"/>
<sequence>MQSMQKGPTSLYLRTDHLGLRGVKPPREPRILHPESRSHTGRECYRCLGKGHGLSICKFKEFQCLGCRKAPPVVDEEAAAPPVVADEDAAPLEVAEEAAAPPVVAEEAAAPPEAVMPPPHSRQRRKRKVLSIPQGSEAVQEPIACPEAISEPILKCGGPGVPRSGCPGGPDFGGPKSSGPGGQHSSGP</sequence>
<name>A0A7J6C2R3_9TELE</name>
<feature type="region of interest" description="Disordered" evidence="1">
    <location>
        <begin position="87"/>
        <end position="144"/>
    </location>
</feature>
<organism evidence="2 3">
    <name type="scientific">Onychostoma macrolepis</name>
    <dbReference type="NCBI Taxonomy" id="369639"/>
    <lineage>
        <taxon>Eukaryota</taxon>
        <taxon>Metazoa</taxon>
        <taxon>Chordata</taxon>
        <taxon>Craniata</taxon>
        <taxon>Vertebrata</taxon>
        <taxon>Euteleostomi</taxon>
        <taxon>Actinopterygii</taxon>
        <taxon>Neopterygii</taxon>
        <taxon>Teleostei</taxon>
        <taxon>Ostariophysi</taxon>
        <taxon>Cypriniformes</taxon>
        <taxon>Cyprinidae</taxon>
        <taxon>Acrossocheilinae</taxon>
        <taxon>Onychostoma</taxon>
    </lineage>
</organism>
<gene>
    <name evidence="2" type="ORF">G5714_018010</name>
</gene>
<comment type="caution">
    <text evidence="2">The sequence shown here is derived from an EMBL/GenBank/DDBJ whole genome shotgun (WGS) entry which is preliminary data.</text>
</comment>
<evidence type="ECO:0000313" key="2">
    <source>
        <dbReference type="EMBL" id="KAF4101578.1"/>
    </source>
</evidence>
<feature type="compositionally biased region" description="Acidic residues" evidence="1">
    <location>
        <begin position="87"/>
        <end position="96"/>
    </location>
</feature>
<dbReference type="Proteomes" id="UP000579812">
    <property type="component" value="Unassembled WGS sequence"/>
</dbReference>
<evidence type="ECO:0000256" key="1">
    <source>
        <dbReference type="SAM" id="MobiDB-lite"/>
    </source>
</evidence>
<dbReference type="EMBL" id="JAAMOB010000018">
    <property type="protein sequence ID" value="KAF4101578.1"/>
    <property type="molecule type" value="Genomic_DNA"/>
</dbReference>
<reference evidence="2 3" key="1">
    <citation type="submission" date="2020-04" db="EMBL/GenBank/DDBJ databases">
        <title>Chromosome-level genome assembly of a cyprinid fish Onychostoma macrolepis by integration of Nanopore Sequencing, Bionano and Hi-C technology.</title>
        <authorList>
            <person name="Wang D."/>
        </authorList>
    </citation>
    <scope>NUCLEOTIDE SEQUENCE [LARGE SCALE GENOMIC DNA]</scope>
    <source>
        <strain evidence="2">SWU-2019</strain>
        <tissue evidence="2">Muscle</tissue>
    </source>
</reference>
<evidence type="ECO:0000313" key="3">
    <source>
        <dbReference type="Proteomes" id="UP000579812"/>
    </source>
</evidence>
<feature type="region of interest" description="Disordered" evidence="1">
    <location>
        <begin position="156"/>
        <end position="188"/>
    </location>
</feature>
<feature type="compositionally biased region" description="Low complexity" evidence="1">
    <location>
        <begin position="97"/>
        <end position="113"/>
    </location>
</feature>